<keyword evidence="4" id="KW-1185">Reference proteome</keyword>
<organism evidence="3 4">
    <name type="scientific">Rickenella mellea</name>
    <dbReference type="NCBI Taxonomy" id="50990"/>
    <lineage>
        <taxon>Eukaryota</taxon>
        <taxon>Fungi</taxon>
        <taxon>Dikarya</taxon>
        <taxon>Basidiomycota</taxon>
        <taxon>Agaricomycotina</taxon>
        <taxon>Agaricomycetes</taxon>
        <taxon>Hymenochaetales</taxon>
        <taxon>Rickenellaceae</taxon>
        <taxon>Rickenella</taxon>
    </lineage>
</organism>
<feature type="compositionally biased region" description="Polar residues" evidence="1">
    <location>
        <begin position="198"/>
        <end position="213"/>
    </location>
</feature>
<sequence length="420" mass="45028">MPPQPKSANSSHPSLPVIIVATALGSLLFVFIIARLILCIRRRAHNDAAPLPPVQPLAHQREKHLAAHNQDRLRNSVYLLATPDSYLSTSTAPLISPSYISSNTQSSAPDTPPIHSGVDWPLSPPTPAFASAASSPGKNGSSPRLSRSYSGNTSSAEDSSEDIPVMRPTPPGSPANTPIEGLPHYDRSRRASAAASAQSHRPVSVASNRTSYTGHTLRSVRSAGTPRGAPHRPHSRVEIILPAPLAPDLYPYANDSRIEMGNLSELGHLRLRPSSVASSRPVSMTDAWIQLNRDDTKTRQTATDRKTGMHDAAQGDARRTSRRYSSTDASIAPTSYRSSFTPTMENGPYAPPVPRIPAIYNSNNSSAVTITGANGPDSVESRGRGSFDNRPNSRLSQSQSRRSGSRSPSHPRTLRKAAHG</sequence>
<evidence type="ECO:0000256" key="1">
    <source>
        <dbReference type="SAM" id="MobiDB-lite"/>
    </source>
</evidence>
<dbReference type="OrthoDB" id="3270653at2759"/>
<reference evidence="3 4" key="1">
    <citation type="submission" date="2018-06" db="EMBL/GenBank/DDBJ databases">
        <title>A transcriptomic atlas of mushroom development highlights an independent origin of complex multicellularity.</title>
        <authorList>
            <consortium name="DOE Joint Genome Institute"/>
            <person name="Krizsan K."/>
            <person name="Almasi E."/>
            <person name="Merenyi Z."/>
            <person name="Sahu N."/>
            <person name="Viragh M."/>
            <person name="Koszo T."/>
            <person name="Mondo S."/>
            <person name="Kiss B."/>
            <person name="Balint B."/>
            <person name="Kues U."/>
            <person name="Barry K."/>
            <person name="Hegedus J.C."/>
            <person name="Henrissat B."/>
            <person name="Johnson J."/>
            <person name="Lipzen A."/>
            <person name="Ohm R."/>
            <person name="Nagy I."/>
            <person name="Pangilinan J."/>
            <person name="Yan J."/>
            <person name="Xiong Y."/>
            <person name="Grigoriev I.V."/>
            <person name="Hibbett D.S."/>
            <person name="Nagy L.G."/>
        </authorList>
    </citation>
    <scope>NUCLEOTIDE SEQUENCE [LARGE SCALE GENOMIC DNA]</scope>
    <source>
        <strain evidence="3 4">SZMC22713</strain>
    </source>
</reference>
<proteinExistence type="predicted"/>
<dbReference type="AlphaFoldDB" id="A0A4Y7QLM0"/>
<dbReference type="Proteomes" id="UP000294933">
    <property type="component" value="Unassembled WGS sequence"/>
</dbReference>
<feature type="compositionally biased region" description="Polar residues" evidence="1">
    <location>
        <begin position="137"/>
        <end position="157"/>
    </location>
</feature>
<keyword evidence="2" id="KW-0472">Membrane</keyword>
<feature type="transmembrane region" description="Helical" evidence="2">
    <location>
        <begin position="15"/>
        <end position="38"/>
    </location>
</feature>
<evidence type="ECO:0000313" key="4">
    <source>
        <dbReference type="Proteomes" id="UP000294933"/>
    </source>
</evidence>
<keyword evidence="2" id="KW-0812">Transmembrane</keyword>
<accession>A0A4Y7QLM0</accession>
<feature type="compositionally biased region" description="Polar residues" evidence="1">
    <location>
        <begin position="323"/>
        <end position="344"/>
    </location>
</feature>
<protein>
    <submittedName>
        <fullName evidence="3">Uncharacterized protein</fullName>
    </submittedName>
</protein>
<feature type="region of interest" description="Disordered" evidence="1">
    <location>
        <begin position="296"/>
        <end position="349"/>
    </location>
</feature>
<evidence type="ECO:0000256" key="2">
    <source>
        <dbReference type="SAM" id="Phobius"/>
    </source>
</evidence>
<dbReference type="EMBL" id="ML170157">
    <property type="protein sequence ID" value="TDL28557.1"/>
    <property type="molecule type" value="Genomic_DNA"/>
</dbReference>
<feature type="compositionally biased region" description="Basic and acidic residues" evidence="1">
    <location>
        <begin position="296"/>
        <end position="309"/>
    </location>
</feature>
<evidence type="ECO:0000313" key="3">
    <source>
        <dbReference type="EMBL" id="TDL28557.1"/>
    </source>
</evidence>
<feature type="region of interest" description="Disordered" evidence="1">
    <location>
        <begin position="367"/>
        <end position="420"/>
    </location>
</feature>
<keyword evidence="2" id="KW-1133">Transmembrane helix</keyword>
<feature type="region of interest" description="Disordered" evidence="1">
    <location>
        <begin position="101"/>
        <end position="213"/>
    </location>
</feature>
<name>A0A4Y7QLM0_9AGAM</name>
<dbReference type="VEuPathDB" id="FungiDB:BD410DRAFT_824257"/>
<gene>
    <name evidence="3" type="ORF">BD410DRAFT_824257</name>
</gene>
<feature type="compositionally biased region" description="Low complexity" evidence="1">
    <location>
        <begin position="390"/>
        <end position="411"/>
    </location>
</feature>